<gene>
    <name evidence="9" type="primary">LOC104238050</name>
</gene>
<feature type="region of interest" description="Disordered" evidence="6">
    <location>
        <begin position="259"/>
        <end position="342"/>
    </location>
</feature>
<sequence>MQFLYKHVFHLTYCKLNCSLRVRTNSFHNKLVTKVSMDTLDCDATPIIRSASSSWKNQQQQMIKDSLMMCSFAPVSSKANVFTPIQQQCHDFGDSNAPSAMVLQEFGAAFDPIHVLSSWNIPQRQEAATKLAADSVAGKSRTGPSRDCTKIGPSSFRPQNNVVPNLGDSLSAVCGLMPDNLDCNGPITKSRSLDCLLSATNTSNYTDTSVEDDEISMIFSDDSKRLWNTNTDNFAVSSGESAIDAFILKPIDANDSNNIECPVNETDQHNNPIRSSEAKRHMTKRRRYNRALLQPDLSTKDSGFKLISEDKPKSKKLRSENTNINFQQSSSSASSADDEPDSEAITQMKEMIYCAAAFRPMSFGTEVEAEKPKRKNVRISSDPQTVAARQRREKISEKIKILQKMVPGGSKMDTASMLDEAANYLKFLRSQIQAMEAFGHKIDPLIMTNIRSLSSIPFNYPFPMQPHFPIQLANPVQRPYS</sequence>
<dbReference type="RefSeq" id="XP_009790621.1">
    <property type="nucleotide sequence ID" value="XM_009792319.1"/>
</dbReference>
<evidence type="ECO:0000259" key="7">
    <source>
        <dbReference type="PROSITE" id="PS50888"/>
    </source>
</evidence>
<dbReference type="InterPro" id="IPR011598">
    <property type="entry name" value="bHLH_dom"/>
</dbReference>
<evidence type="ECO:0000313" key="8">
    <source>
        <dbReference type="Proteomes" id="UP000189701"/>
    </source>
</evidence>
<comment type="subcellular location">
    <subcellularLocation>
        <location evidence="1">Nucleus</location>
    </subcellularLocation>
</comment>
<protein>
    <submittedName>
        <fullName evidence="9">Transcription factor bHLH87-like</fullName>
    </submittedName>
</protein>
<dbReference type="GO" id="GO:0003677">
    <property type="term" value="F:DNA binding"/>
    <property type="evidence" value="ECO:0007669"/>
    <property type="project" value="UniProtKB-KW"/>
</dbReference>
<reference evidence="8" key="1">
    <citation type="journal article" date="2013" name="Genome Biol.">
        <title>Reference genomes and transcriptomes of Nicotiana sylvestris and Nicotiana tomentosiformis.</title>
        <authorList>
            <person name="Sierro N."/>
            <person name="Battey J.N."/>
            <person name="Ouadi S."/>
            <person name="Bovet L."/>
            <person name="Goepfert S."/>
            <person name="Bakaher N."/>
            <person name="Peitsch M.C."/>
            <person name="Ivanov N.V."/>
        </authorList>
    </citation>
    <scope>NUCLEOTIDE SEQUENCE [LARGE SCALE GENOMIC DNA]</scope>
</reference>
<evidence type="ECO:0000256" key="1">
    <source>
        <dbReference type="ARBA" id="ARBA00004123"/>
    </source>
</evidence>
<evidence type="ECO:0000256" key="3">
    <source>
        <dbReference type="ARBA" id="ARBA00023125"/>
    </source>
</evidence>
<feature type="domain" description="BHLH" evidence="7">
    <location>
        <begin position="379"/>
        <end position="428"/>
    </location>
</feature>
<keyword evidence="8" id="KW-1185">Reference proteome</keyword>
<keyword evidence="4" id="KW-0804">Transcription</keyword>
<dbReference type="STRING" id="4096.A0A1U7XLX8"/>
<feature type="compositionally biased region" description="Basic and acidic residues" evidence="6">
    <location>
        <begin position="298"/>
        <end position="312"/>
    </location>
</feature>
<organism evidence="8 9">
    <name type="scientific">Nicotiana sylvestris</name>
    <name type="common">Wood tobacco</name>
    <name type="synonym">South American tobacco</name>
    <dbReference type="NCBI Taxonomy" id="4096"/>
    <lineage>
        <taxon>Eukaryota</taxon>
        <taxon>Viridiplantae</taxon>
        <taxon>Streptophyta</taxon>
        <taxon>Embryophyta</taxon>
        <taxon>Tracheophyta</taxon>
        <taxon>Spermatophyta</taxon>
        <taxon>Magnoliopsida</taxon>
        <taxon>eudicotyledons</taxon>
        <taxon>Gunneridae</taxon>
        <taxon>Pentapetalae</taxon>
        <taxon>asterids</taxon>
        <taxon>lamiids</taxon>
        <taxon>Solanales</taxon>
        <taxon>Solanaceae</taxon>
        <taxon>Nicotianoideae</taxon>
        <taxon>Nicotianeae</taxon>
        <taxon>Nicotiana</taxon>
    </lineage>
</organism>
<dbReference type="InterPro" id="IPR045843">
    <property type="entry name" value="IND-like"/>
</dbReference>
<dbReference type="Pfam" id="PF00010">
    <property type="entry name" value="HLH"/>
    <property type="match status" value="1"/>
</dbReference>
<dbReference type="SMART" id="SM00353">
    <property type="entry name" value="HLH"/>
    <property type="match status" value="1"/>
</dbReference>
<dbReference type="InterPro" id="IPR036638">
    <property type="entry name" value="HLH_DNA-bd_sf"/>
</dbReference>
<name>A0A1U7XLX8_NICSY</name>
<dbReference type="GeneID" id="104238050"/>
<keyword evidence="3" id="KW-0238">DNA-binding</keyword>
<dbReference type="GO" id="GO:0046983">
    <property type="term" value="F:protein dimerization activity"/>
    <property type="evidence" value="ECO:0007669"/>
    <property type="project" value="InterPro"/>
</dbReference>
<accession>A0A1U7XLX8</accession>
<evidence type="ECO:0000256" key="2">
    <source>
        <dbReference type="ARBA" id="ARBA00023015"/>
    </source>
</evidence>
<dbReference type="KEGG" id="nsy:104238050"/>
<dbReference type="AlphaFoldDB" id="A0A1U7XLX8"/>
<keyword evidence="5" id="KW-0539">Nucleus</keyword>
<dbReference type="PANTHER" id="PTHR45914:SF12">
    <property type="entry name" value="TRANSCRIPTION FACTOR BHLH87"/>
    <property type="match status" value="1"/>
</dbReference>
<proteinExistence type="predicted"/>
<dbReference type="GO" id="GO:0005634">
    <property type="term" value="C:nucleus"/>
    <property type="evidence" value="ECO:0007669"/>
    <property type="project" value="UniProtKB-SubCell"/>
</dbReference>
<evidence type="ECO:0000256" key="6">
    <source>
        <dbReference type="SAM" id="MobiDB-lite"/>
    </source>
</evidence>
<dbReference type="PROSITE" id="PS50888">
    <property type="entry name" value="BHLH"/>
    <property type="match status" value="1"/>
</dbReference>
<keyword evidence="2" id="KW-0805">Transcription regulation</keyword>
<dbReference type="SUPFAM" id="SSF47459">
    <property type="entry name" value="HLH, helix-loop-helix DNA-binding domain"/>
    <property type="match status" value="1"/>
</dbReference>
<evidence type="ECO:0000313" key="9">
    <source>
        <dbReference type="RefSeq" id="XP_009790621.1"/>
    </source>
</evidence>
<dbReference type="OrthoDB" id="2017571at2759"/>
<feature type="region of interest" description="Disordered" evidence="6">
    <location>
        <begin position="132"/>
        <end position="154"/>
    </location>
</feature>
<feature type="region of interest" description="Disordered" evidence="6">
    <location>
        <begin position="366"/>
        <end position="388"/>
    </location>
</feature>
<dbReference type="Gene3D" id="4.10.280.10">
    <property type="entry name" value="Helix-loop-helix DNA-binding domain"/>
    <property type="match status" value="1"/>
</dbReference>
<reference evidence="9" key="2">
    <citation type="submission" date="2025-08" db="UniProtKB">
        <authorList>
            <consortium name="RefSeq"/>
        </authorList>
    </citation>
    <scope>IDENTIFICATION</scope>
    <source>
        <tissue evidence="9">Leaf</tissue>
    </source>
</reference>
<evidence type="ECO:0000256" key="5">
    <source>
        <dbReference type="ARBA" id="ARBA00023242"/>
    </source>
</evidence>
<dbReference type="PANTHER" id="PTHR45914">
    <property type="entry name" value="TRANSCRIPTION FACTOR HEC3-RELATED"/>
    <property type="match status" value="1"/>
</dbReference>
<evidence type="ECO:0000256" key="4">
    <source>
        <dbReference type="ARBA" id="ARBA00023163"/>
    </source>
</evidence>
<dbReference type="GO" id="GO:0003700">
    <property type="term" value="F:DNA-binding transcription factor activity"/>
    <property type="evidence" value="ECO:0007669"/>
    <property type="project" value="InterPro"/>
</dbReference>
<dbReference type="CDD" id="cd11454">
    <property type="entry name" value="bHLH_AtIND_like"/>
    <property type="match status" value="1"/>
</dbReference>
<dbReference type="eggNOG" id="ENOG502QR69">
    <property type="taxonomic scope" value="Eukaryota"/>
</dbReference>
<dbReference type="Proteomes" id="UP000189701">
    <property type="component" value="Unplaced"/>
</dbReference>